<feature type="chain" id="PRO_5013265434" description="EF-hand domain-containing protein" evidence="1">
    <location>
        <begin position="25"/>
        <end position="302"/>
    </location>
</feature>
<evidence type="ECO:0000256" key="1">
    <source>
        <dbReference type="SAM" id="SignalP"/>
    </source>
</evidence>
<keyword evidence="3" id="KW-1185">Reference proteome</keyword>
<evidence type="ECO:0008006" key="4">
    <source>
        <dbReference type="Google" id="ProtNLM"/>
    </source>
</evidence>
<dbReference type="OrthoDB" id="7263268at2"/>
<gene>
    <name evidence="2" type="ORF">CR162_11190</name>
</gene>
<evidence type="ECO:0000313" key="3">
    <source>
        <dbReference type="Proteomes" id="UP000223527"/>
    </source>
</evidence>
<proteinExistence type="predicted"/>
<organism evidence="2 3">
    <name type="scientific">Teichococcus rhizosphaerae</name>
    <dbReference type="NCBI Taxonomy" id="1335062"/>
    <lineage>
        <taxon>Bacteria</taxon>
        <taxon>Pseudomonadati</taxon>
        <taxon>Pseudomonadota</taxon>
        <taxon>Alphaproteobacteria</taxon>
        <taxon>Acetobacterales</taxon>
        <taxon>Roseomonadaceae</taxon>
        <taxon>Roseomonas</taxon>
    </lineage>
</organism>
<keyword evidence="1" id="KW-0732">Signal</keyword>
<dbReference type="Proteomes" id="UP000223527">
    <property type="component" value="Unassembled WGS sequence"/>
</dbReference>
<dbReference type="InterPro" id="IPR018247">
    <property type="entry name" value="EF_Hand_1_Ca_BS"/>
</dbReference>
<sequence>MTRALTALLLALPLLLGAPGAAPAQPAAPAASPAGPSAAAPPALLPVPPALRGPWFAGGCASPTAMLHVTARAVARLPAEGPARLIRFAEARAQDGWVVGTGRGAEAPRILLRGDATALRTAEPDAKLRDDRLPGDTPLAEWRRCAAPPPAFAALHGEGLAMLGALEVLEAACGGPEAGSAGCLAALVAEGDVSGDRLLSVAEIARLVRGMTWMMAAAEDASPEGVLAAGGGGMLAGVAIGRLAMESLDYDGDGRLSAAELGQDRVALTRSLGAEGGRPLRLEGVQEGIGLLRGLLDGVMAP</sequence>
<dbReference type="PROSITE" id="PS00018">
    <property type="entry name" value="EF_HAND_1"/>
    <property type="match status" value="2"/>
</dbReference>
<dbReference type="AlphaFoldDB" id="A0A2C7A464"/>
<reference evidence="2 3" key="1">
    <citation type="submission" date="2017-10" db="EMBL/GenBank/DDBJ databases">
        <authorList>
            <person name="Banno H."/>
            <person name="Chua N.-H."/>
        </authorList>
    </citation>
    <scope>NUCLEOTIDE SEQUENCE [LARGE SCALE GENOMIC DNA]</scope>
    <source>
        <strain evidence="2 3">YW11</strain>
    </source>
</reference>
<comment type="caution">
    <text evidence="2">The sequence shown here is derived from an EMBL/GenBank/DDBJ whole genome shotgun (WGS) entry which is preliminary data.</text>
</comment>
<dbReference type="RefSeq" id="WP_099095643.1">
    <property type="nucleotide sequence ID" value="NZ_PDNU01000018.1"/>
</dbReference>
<feature type="signal peptide" evidence="1">
    <location>
        <begin position="1"/>
        <end position="24"/>
    </location>
</feature>
<protein>
    <recommendedName>
        <fullName evidence="4">EF-hand domain-containing protein</fullName>
    </recommendedName>
</protein>
<evidence type="ECO:0000313" key="2">
    <source>
        <dbReference type="EMBL" id="PHK94848.1"/>
    </source>
</evidence>
<accession>A0A2C7A464</accession>
<dbReference type="EMBL" id="PDNU01000018">
    <property type="protein sequence ID" value="PHK94848.1"/>
    <property type="molecule type" value="Genomic_DNA"/>
</dbReference>
<name>A0A2C7A464_9PROT</name>